<dbReference type="CDD" id="cd18793">
    <property type="entry name" value="SF2_C_SNF"/>
    <property type="match status" value="1"/>
</dbReference>
<dbReference type="GO" id="GO:0035267">
    <property type="term" value="C:NuA4 histone acetyltransferase complex"/>
    <property type="evidence" value="ECO:0007669"/>
    <property type="project" value="TreeGrafter"/>
</dbReference>
<evidence type="ECO:0000259" key="13">
    <source>
        <dbReference type="PROSITE" id="PS51204"/>
    </source>
</evidence>
<evidence type="ECO:0000256" key="8">
    <source>
        <dbReference type="ARBA" id="ARBA00023242"/>
    </source>
</evidence>
<evidence type="ECO:0000256" key="3">
    <source>
        <dbReference type="ARBA" id="ARBA00022801"/>
    </source>
</evidence>
<reference evidence="14" key="1">
    <citation type="submission" date="2025-08" db="UniProtKB">
        <authorList>
            <consortium name="Ensembl"/>
        </authorList>
    </citation>
    <scope>IDENTIFICATION</scope>
</reference>
<dbReference type="InterPro" id="IPR027417">
    <property type="entry name" value="P-loop_NTPase"/>
</dbReference>
<dbReference type="GO" id="GO:0006325">
    <property type="term" value="P:chromatin organization"/>
    <property type="evidence" value="ECO:0007669"/>
    <property type="project" value="UniProtKB-KW"/>
</dbReference>
<feature type="compositionally biased region" description="Low complexity" evidence="9">
    <location>
        <begin position="1383"/>
        <end position="1404"/>
    </location>
</feature>
<reference evidence="14" key="2">
    <citation type="submission" date="2025-09" db="UniProtKB">
        <authorList>
            <consortium name="Ensembl"/>
        </authorList>
    </citation>
    <scope>IDENTIFICATION</scope>
</reference>
<feature type="domain" description="Helicase ATP-binding" evidence="11">
    <location>
        <begin position="1003"/>
        <end position="1161"/>
    </location>
</feature>
<feature type="region of interest" description="Disordered" evidence="9">
    <location>
        <begin position="520"/>
        <end position="564"/>
    </location>
</feature>
<dbReference type="SUPFAM" id="SSF52540">
    <property type="entry name" value="P-loop containing nucleoside triphosphate hydrolases"/>
    <property type="match status" value="3"/>
</dbReference>
<feature type="compositionally biased region" description="Polar residues" evidence="9">
    <location>
        <begin position="1405"/>
        <end position="1420"/>
    </location>
</feature>
<dbReference type="SMART" id="SM00487">
    <property type="entry name" value="DEXDc"/>
    <property type="match status" value="1"/>
</dbReference>
<dbReference type="SMART" id="SM00573">
    <property type="entry name" value="HSA"/>
    <property type="match status" value="1"/>
</dbReference>
<feature type="region of interest" description="Disordered" evidence="9">
    <location>
        <begin position="1"/>
        <end position="63"/>
    </location>
</feature>
<evidence type="ECO:0000259" key="12">
    <source>
        <dbReference type="PROSITE" id="PS51194"/>
    </source>
</evidence>
<dbReference type="FunFam" id="3.40.50.10810:FF:000005">
    <property type="entry name" value="Photoperiod-independent early flowering 1"/>
    <property type="match status" value="1"/>
</dbReference>
<name>A0A8C1FDH0_CYPCA</name>
<protein>
    <submittedName>
        <fullName evidence="14">E1A binding protein p400</fullName>
    </submittedName>
</protein>
<dbReference type="Pfam" id="PF00271">
    <property type="entry name" value="Helicase_C"/>
    <property type="match status" value="1"/>
</dbReference>
<dbReference type="PANTHER" id="PTHR46459">
    <property type="entry name" value="E1A-BINDING PROTEIN P400-RELATED"/>
    <property type="match status" value="1"/>
</dbReference>
<feature type="region of interest" description="Disordered" evidence="9">
    <location>
        <begin position="305"/>
        <end position="336"/>
    </location>
</feature>
<evidence type="ECO:0000256" key="9">
    <source>
        <dbReference type="SAM" id="MobiDB-lite"/>
    </source>
</evidence>
<dbReference type="Pfam" id="PF07529">
    <property type="entry name" value="HSA"/>
    <property type="match status" value="1"/>
</dbReference>
<feature type="compositionally biased region" description="Polar residues" evidence="9">
    <location>
        <begin position="693"/>
        <end position="734"/>
    </location>
</feature>
<feature type="region of interest" description="Disordered" evidence="9">
    <location>
        <begin position="2306"/>
        <end position="2363"/>
    </location>
</feature>
<feature type="compositionally biased region" description="Low complexity" evidence="9">
    <location>
        <begin position="528"/>
        <end position="541"/>
    </location>
</feature>
<dbReference type="Gene3D" id="3.40.50.300">
    <property type="entry name" value="P-loop containing nucleotide triphosphate hydrolases"/>
    <property type="match status" value="1"/>
</dbReference>
<evidence type="ECO:0000259" key="11">
    <source>
        <dbReference type="PROSITE" id="PS51192"/>
    </source>
</evidence>
<evidence type="ECO:0000313" key="15">
    <source>
        <dbReference type="Proteomes" id="UP001108240"/>
    </source>
</evidence>
<dbReference type="Ensembl" id="ENSCCRT00000098401.2">
    <property type="protein sequence ID" value="ENSCCRP00000090633.2"/>
    <property type="gene ID" value="ENSCCRG00000072298.1"/>
</dbReference>
<dbReference type="InterPro" id="IPR001005">
    <property type="entry name" value="SANT/Myb"/>
</dbReference>
<proteinExistence type="predicted"/>
<dbReference type="PROSITE" id="PS51204">
    <property type="entry name" value="HSA"/>
    <property type="match status" value="1"/>
</dbReference>
<dbReference type="CDD" id="cd00167">
    <property type="entry name" value="SANT"/>
    <property type="match status" value="1"/>
</dbReference>
<feature type="compositionally biased region" description="Basic and acidic residues" evidence="9">
    <location>
        <begin position="735"/>
        <end position="747"/>
    </location>
</feature>
<evidence type="ECO:0000256" key="5">
    <source>
        <dbReference type="ARBA" id="ARBA00022840"/>
    </source>
</evidence>
<dbReference type="Pfam" id="PF15790">
    <property type="entry name" value="EP400_N"/>
    <property type="match status" value="1"/>
</dbReference>
<dbReference type="GO" id="GO:0000812">
    <property type="term" value="C:Swr1 complex"/>
    <property type="evidence" value="ECO:0007669"/>
    <property type="project" value="TreeGrafter"/>
</dbReference>
<keyword evidence="15" id="KW-1185">Reference proteome</keyword>
<dbReference type="InterPro" id="IPR031575">
    <property type="entry name" value="EP400_N"/>
</dbReference>
<feature type="region of interest" description="Disordered" evidence="9">
    <location>
        <begin position="1383"/>
        <end position="1420"/>
    </location>
</feature>
<feature type="compositionally biased region" description="Low complexity" evidence="9">
    <location>
        <begin position="669"/>
        <end position="691"/>
    </location>
</feature>
<dbReference type="InterPro" id="IPR000330">
    <property type="entry name" value="SNF2_N"/>
</dbReference>
<dbReference type="Pfam" id="PF00176">
    <property type="entry name" value="SNF2-rel_dom"/>
    <property type="match status" value="1"/>
</dbReference>
<feature type="region of interest" description="Disordered" evidence="9">
    <location>
        <begin position="1904"/>
        <end position="1929"/>
    </location>
</feature>
<dbReference type="Gene3D" id="1.20.120.850">
    <property type="entry name" value="SWI2/SNF2 ATPases, N-terminal domain"/>
    <property type="match status" value="1"/>
</dbReference>
<keyword evidence="3" id="KW-0378">Hydrolase</keyword>
<accession>A0A8C1FDH0</accession>
<feature type="compositionally biased region" description="Low complexity" evidence="9">
    <location>
        <begin position="28"/>
        <end position="61"/>
    </location>
</feature>
<evidence type="ECO:0000256" key="7">
    <source>
        <dbReference type="ARBA" id="ARBA00023125"/>
    </source>
</evidence>
<feature type="region of interest" description="Disordered" evidence="9">
    <location>
        <begin position="2072"/>
        <end position="2097"/>
    </location>
</feature>
<organism evidence="14 15">
    <name type="scientific">Cyprinus carpio carpio</name>
    <dbReference type="NCBI Taxonomy" id="630221"/>
    <lineage>
        <taxon>Eukaryota</taxon>
        <taxon>Metazoa</taxon>
        <taxon>Chordata</taxon>
        <taxon>Craniata</taxon>
        <taxon>Vertebrata</taxon>
        <taxon>Euteleostomi</taxon>
        <taxon>Actinopterygii</taxon>
        <taxon>Neopterygii</taxon>
        <taxon>Teleostei</taxon>
        <taxon>Ostariophysi</taxon>
        <taxon>Cypriniformes</taxon>
        <taxon>Cyprinidae</taxon>
        <taxon>Cyprininae</taxon>
        <taxon>Cyprinus</taxon>
    </lineage>
</organism>
<dbReference type="Gene3D" id="3.40.50.10810">
    <property type="entry name" value="Tandem AAA-ATPase domain"/>
    <property type="match status" value="1"/>
</dbReference>
<keyword evidence="2" id="KW-0547">Nucleotide-binding</keyword>
<evidence type="ECO:0000313" key="14">
    <source>
        <dbReference type="Ensembl" id="ENSCCRP00000090633.2"/>
    </source>
</evidence>
<comment type="subcellular location">
    <subcellularLocation>
        <location evidence="1">Nucleus</location>
    </subcellularLocation>
</comment>
<keyword evidence="4" id="KW-0347">Helicase</keyword>
<feature type="compositionally biased region" description="Acidic residues" evidence="9">
    <location>
        <begin position="906"/>
        <end position="916"/>
    </location>
</feature>
<dbReference type="Proteomes" id="UP001108240">
    <property type="component" value="Unplaced"/>
</dbReference>
<dbReference type="InterPro" id="IPR038718">
    <property type="entry name" value="SNF2-like_sf"/>
</dbReference>
<feature type="domain" description="Helicase C-terminal" evidence="12">
    <location>
        <begin position="1692"/>
        <end position="1849"/>
    </location>
</feature>
<dbReference type="PROSITE" id="PS51192">
    <property type="entry name" value="HELICASE_ATP_BIND_1"/>
    <property type="match status" value="1"/>
</dbReference>
<evidence type="ECO:0000256" key="4">
    <source>
        <dbReference type="ARBA" id="ARBA00022806"/>
    </source>
</evidence>
<dbReference type="GO" id="GO:0006281">
    <property type="term" value="P:DNA repair"/>
    <property type="evidence" value="ECO:0007669"/>
    <property type="project" value="TreeGrafter"/>
</dbReference>
<dbReference type="InterPro" id="IPR001650">
    <property type="entry name" value="Helicase_C-like"/>
</dbReference>
<evidence type="ECO:0000256" key="6">
    <source>
        <dbReference type="ARBA" id="ARBA00022853"/>
    </source>
</evidence>
<dbReference type="InterPro" id="IPR049730">
    <property type="entry name" value="SNF2/RAD54-like_C"/>
</dbReference>
<dbReference type="GO" id="GO:0003677">
    <property type="term" value="F:DNA binding"/>
    <property type="evidence" value="ECO:0007669"/>
    <property type="project" value="UniProtKB-KW"/>
</dbReference>
<dbReference type="PANTHER" id="PTHR46459:SF1">
    <property type="entry name" value="E1A-BINDING PROTEIN P400"/>
    <property type="match status" value="1"/>
</dbReference>
<dbReference type="PROSITE" id="PS51194">
    <property type="entry name" value="HELICASE_CTER"/>
    <property type="match status" value="1"/>
</dbReference>
<dbReference type="Gene3D" id="1.10.10.60">
    <property type="entry name" value="Homeodomain-like"/>
    <property type="match status" value="1"/>
</dbReference>
<feature type="compositionally biased region" description="Polar residues" evidence="9">
    <location>
        <begin position="12"/>
        <end position="23"/>
    </location>
</feature>
<dbReference type="GO" id="GO:0003682">
    <property type="term" value="F:chromatin binding"/>
    <property type="evidence" value="ECO:0007669"/>
    <property type="project" value="TreeGrafter"/>
</dbReference>
<feature type="compositionally biased region" description="Low complexity" evidence="9">
    <location>
        <begin position="2311"/>
        <end position="2354"/>
    </location>
</feature>
<dbReference type="GO" id="GO:0004386">
    <property type="term" value="F:helicase activity"/>
    <property type="evidence" value="ECO:0007669"/>
    <property type="project" value="UniProtKB-KW"/>
</dbReference>
<feature type="region of interest" description="Disordered" evidence="9">
    <location>
        <begin position="897"/>
        <end position="924"/>
    </location>
</feature>
<evidence type="ECO:0000259" key="10">
    <source>
        <dbReference type="PROSITE" id="PS50090"/>
    </source>
</evidence>
<dbReference type="GO" id="GO:0016787">
    <property type="term" value="F:hydrolase activity"/>
    <property type="evidence" value="ECO:0007669"/>
    <property type="project" value="UniProtKB-KW"/>
</dbReference>
<dbReference type="GO" id="GO:0005524">
    <property type="term" value="F:ATP binding"/>
    <property type="evidence" value="ECO:0007669"/>
    <property type="project" value="UniProtKB-KW"/>
</dbReference>
<dbReference type="InterPro" id="IPR014012">
    <property type="entry name" value="HSA_dom"/>
</dbReference>
<sequence>MHHGGGPPKVQRNLQRSKSFTGSETEDQQQQPPQQPQQQQQHQSPVTSFAPSASPSAPQSPNYQIIMSRSPVTGQNMNITLQNVGPMVSGNQQITLASLPLQSPASPVFQHQPQQWRFETGSSSYVVTSPLPQTMQPQSPTQHSPVPIQAVPRPSAPGSALGVCSQSPTRFVEAGIMVRQINLSSPPGSSHFVYQDGTGLAQLASTTAGAVQLTSPGTPGGARERRLSQPHSQTGGTIHHLGPQSPVAAGAALPTLGSPGHITTSNLPPQISSIIQGQLARPMIFEKTAQGVVAAPVAASFGVPSTIPPSSPSRSNPPQGLANQSLTPTSMKKMQPKKLEEIAPSNPEVAQLRKQCLEHHAKKMESLKEVFKEYLIELFFLQHLQGNMMDYIAFKKKPCVPLFTYLRQNDLDLEDEEEEEEQSEVINDEVKVVTGKDGQTVTPVAIATQLPPNVSAAFSAPQQFQVMEASLVEIISNPVDMEAKRSRMEVGRHGMIFQHPAVTPLGSPGVPLQQLMPTAQGGMPPTPQTVQIGGQKQNQQQYDPSKGPPVQNAASLHTPPPQLPGRLPQGGLPMAGMPLSLSQGQAMVVDQQAPVAGGQLQMKVPGAGAVLAPVNPHAQLQAQLQQMQSGLHLQMQQQQMQQTTVTLVRPGTDSSQPAQRLLSSSLSNPAMSPAPLTSPSSLSSPHPSVPVRTPSTGPSLSPAAQSKLATTNGTTGLKMSSLGQSPLGQNSQECSQDKQAEQAKLESHVHQRIAELRKEGQWSASRLPKLQEACRPKSHWDYLLEEMQWMAADFAQERRWKMAAAKKLVRTCARYHVEQKKMEEREKKEEEMRLRHIASTIARGVDYFWSNIEQVHLHVIYTNIILQLLLTVSLCLVAEVPLDDLVKKYTGAYAEGFEWPQPSSQSEDEDREEAEDMNSPLDSPHDAVLIDSLLSMDQYRGAERKASGPDGKPTKDIAEVAAATDLILPKGSARTTLTSGSSPPALLHGSLREYQQVAVEWLASLHRKNLNGILADETGLGKTVQTVAYFAHLACNQGIWGPHLVVVRTCKLLNWEMEFKRWCPGLKILLYLGSRKQWCEPNSFHVCVTSYKLLLKDQSHFLKRRWRHLVLDEVQLIKNMTEKHWETIFNIKSQQRILLINTPLQNTLKELWTMIHFLLPGITHPYLNFPIKPGTDQNQDYCHKLVIRLHRMIQPFILRRSKRDVEKQMPKKYEHILKCRLSKRQKSMYEDILIQPSAQEALKTGHFVRVLEVLMQLQKICNHPDLIQPRDTHNSYICQTLQYNTPSLLLTALQQDQWKTVDMSLFNLIGNEGRLTRYEAEEALPKLRMTKQLIEEIYNARDPPARPRPCKIKPMRLFLPVQYGTKPEGHLVPMTSITTQAPRATAVTTAPTTTTNPATAAPSTQPKGKSPLTTATSAQGKTPSCVTSCSHTYTQNCFGICKFCEVVRYMQFCFFPKNMLTSVLLCGDVVKVTQLVGQGRIAQPETPVTLQFQGNKFTLSPSQLRQLTTGQPLQLQGTLGNDQPIFILSLSFHFHIHSLMSAFFIQSNSSEIRERNRLLKERLASLFHANERRSSRSVMYGSDLIKTCSVYEGRPPPAFPAPQHSRWSWVGRDSCIRAQRTCVFSCILPAAVAPPPQLYASNPPPSYSLAQKSFRRQLQEVSAQHNTEIRNLACPPVVRFPDVHMLEMDSGKLEALSILLQKLSAENRRVLIFTQMTSMLDILEAFLDHHHLTYVRLDESLSLEERQEQVKRFNRNRQIFCTILTNRCCSAMGHVFDADTIVFYDTDLNPSMDLRTQEWCDKIGRSKDIHIYRLESGNSIEEKLLKNGTKDLIREVAAQGMDYTVAFLTQRTIQDLFEVEAGSGEKVEEFVVLHQDPSPSESIPPHVARPYIQALNTIRKETQYEDEVEETEVDKKSEKVGGQEEMDMEEGVREEASQLEELAAVMEQLTPIERYALHYLEYLHISEDEQERIEAAKKGWEQQQQQKLKVEKTEQMILEDEEDLFTYTREDAYNMEYVFENEVGQTEIMPLWTPPTPPQDDNDIYIDSVICLMYDTVPMPESKLPPVYVRKERKRHMDPSALGRKKKKGHGESVIPPRSLFDKASLLKVRREGKDQKKNFSLKQQAPFAKPLPSLLKPAMEAGQDNPEWLISEDWALLQAVKQLLELPLNLTIVSPAHTPNWDLVSDVVNSCSRVYRSPKQCRNRYENVIIPREEGKSKNSRPLRTCQIYTQDDNATQIQLYNNRFELMKIIASKRSPPIRPLLGMNPFQKNPKHASVLAESGISYDKPLPPIQVASQRAERIAKEKKALAEQQRAQQLAQQQQPQTTGAAQPQGAAAQPQAQPQATAATAQAAGVPQPNQSGAAAVPNTAVLVRLLYGNVIVNTVAGVPPGQFQANKRLGSPVIPGALPTAGTATAQVVHTQQRAVPATAASTEVVAIAAGQSVRAVTPVTASAVVSTNLTPGQSQTRTLVAPAPGMQLSQGKPLTPAQFQQLQLRQQLQQQQQQPQAASPQIKAVGKPQQLQMAQQQVAAAVAAAQGQQASSTQQPQQVHATPAATSNPQITAVAAPRAGAVLAGTTVTNLQVARLTRVPAPGPIQAQPGQTAQVTLTKPPPVVSVPAVVSSAGVTTLPVTVAGISVAIGQAQKAGGQVVTHPFQVQQILHRQKQQAAAQAAVVQKAAQPQQTQAAVQQKVPISQYDLFFNEALFV</sequence>
<feature type="region of interest" description="Disordered" evidence="9">
    <location>
        <begin position="665"/>
        <end position="747"/>
    </location>
</feature>
<keyword evidence="5" id="KW-0067">ATP-binding</keyword>
<dbReference type="InterPro" id="IPR014001">
    <property type="entry name" value="Helicase_ATP-bd"/>
</dbReference>
<feature type="compositionally biased region" description="Polar residues" evidence="9">
    <location>
        <begin position="321"/>
        <end position="332"/>
    </location>
</feature>
<dbReference type="PROSITE" id="PS50090">
    <property type="entry name" value="MYB_LIKE"/>
    <property type="match status" value="1"/>
</dbReference>
<feature type="domain" description="Myb-like" evidence="10">
    <location>
        <begin position="2149"/>
        <end position="2210"/>
    </location>
</feature>
<evidence type="ECO:0000256" key="2">
    <source>
        <dbReference type="ARBA" id="ARBA00022741"/>
    </source>
</evidence>
<keyword evidence="7" id="KW-0238">DNA-binding</keyword>
<keyword evidence="8" id="KW-0539">Nucleus</keyword>
<dbReference type="GeneTree" id="ENSGT00940000154764"/>
<feature type="domain" description="HSA" evidence="13">
    <location>
        <begin position="767"/>
        <end position="839"/>
    </location>
</feature>
<evidence type="ECO:0000256" key="1">
    <source>
        <dbReference type="ARBA" id="ARBA00004123"/>
    </source>
</evidence>
<feature type="compositionally biased region" description="Basic and acidic residues" evidence="9">
    <location>
        <begin position="1913"/>
        <end position="1922"/>
    </location>
</feature>
<keyword evidence="6" id="KW-0156">Chromatin regulator</keyword>
<feature type="region of interest" description="Disordered" evidence="9">
    <location>
        <begin position="215"/>
        <end position="265"/>
    </location>
</feature>